<evidence type="ECO:0000313" key="2">
    <source>
        <dbReference type="EMBL" id="GJS92438.1"/>
    </source>
</evidence>
<accession>A0ABQ4ZUM2</accession>
<dbReference type="Proteomes" id="UP001151760">
    <property type="component" value="Unassembled WGS sequence"/>
</dbReference>
<keyword evidence="1" id="KW-1133">Transmembrane helix</keyword>
<protein>
    <submittedName>
        <fullName evidence="2">Uncharacterized protein</fullName>
    </submittedName>
</protein>
<gene>
    <name evidence="2" type="ORF">Tco_0799406</name>
</gene>
<feature type="transmembrane region" description="Helical" evidence="1">
    <location>
        <begin position="183"/>
        <end position="205"/>
    </location>
</feature>
<name>A0ABQ4ZUM2_9ASTR</name>
<feature type="transmembrane region" description="Helical" evidence="1">
    <location>
        <begin position="160"/>
        <end position="177"/>
    </location>
</feature>
<reference evidence="2" key="2">
    <citation type="submission" date="2022-01" db="EMBL/GenBank/DDBJ databases">
        <authorList>
            <person name="Yamashiro T."/>
            <person name="Shiraishi A."/>
            <person name="Satake H."/>
            <person name="Nakayama K."/>
        </authorList>
    </citation>
    <scope>NUCLEOTIDE SEQUENCE</scope>
</reference>
<proteinExistence type="predicted"/>
<keyword evidence="3" id="KW-1185">Reference proteome</keyword>
<keyword evidence="1" id="KW-0812">Transmembrane</keyword>
<keyword evidence="1" id="KW-0472">Membrane</keyword>
<dbReference type="EMBL" id="BQNB010011582">
    <property type="protein sequence ID" value="GJS92438.1"/>
    <property type="molecule type" value="Genomic_DNA"/>
</dbReference>
<feature type="transmembrane region" description="Helical" evidence="1">
    <location>
        <begin position="212"/>
        <end position="234"/>
    </location>
</feature>
<reference evidence="2" key="1">
    <citation type="journal article" date="2022" name="Int. J. Mol. Sci.">
        <title>Draft Genome of Tanacetum Coccineum: Genomic Comparison of Closely Related Tanacetum-Family Plants.</title>
        <authorList>
            <person name="Yamashiro T."/>
            <person name="Shiraishi A."/>
            <person name="Nakayama K."/>
            <person name="Satake H."/>
        </authorList>
    </citation>
    <scope>NUCLEOTIDE SEQUENCE</scope>
</reference>
<organism evidence="2 3">
    <name type="scientific">Tanacetum coccineum</name>
    <dbReference type="NCBI Taxonomy" id="301880"/>
    <lineage>
        <taxon>Eukaryota</taxon>
        <taxon>Viridiplantae</taxon>
        <taxon>Streptophyta</taxon>
        <taxon>Embryophyta</taxon>
        <taxon>Tracheophyta</taxon>
        <taxon>Spermatophyta</taxon>
        <taxon>Magnoliopsida</taxon>
        <taxon>eudicotyledons</taxon>
        <taxon>Gunneridae</taxon>
        <taxon>Pentapetalae</taxon>
        <taxon>asterids</taxon>
        <taxon>campanulids</taxon>
        <taxon>Asterales</taxon>
        <taxon>Asteraceae</taxon>
        <taxon>Asteroideae</taxon>
        <taxon>Anthemideae</taxon>
        <taxon>Anthemidinae</taxon>
        <taxon>Tanacetum</taxon>
    </lineage>
</organism>
<sequence length="314" mass="35819">MEWLPMCKKLEKADGERNWLDMMIVYGLQFTVEHRDFALRVNRLIGDMRVACEDRVAFVQGALECGGEISTDLRLAREINALCDRLTVVVNEREAFVDELDMLAGKYVPGKMVGFTKQVQNKDIPNLMKLQILRREFELRAQEKELFIEKLMVEDGVKRGLFVGFSFVVLPASFILIDCATVVGLVGGVRFALFLLLLGFGLPLVAQLQQELLLMFLFFKTAISAVNISEFTFVCLLCNAACAFICAGEKKVKGAIPEESLMDQLSVLFRREVVEDSQRMHDYRRLSDELTDGVKMRDEYMNELRMLVNCEEIL</sequence>
<evidence type="ECO:0000313" key="3">
    <source>
        <dbReference type="Proteomes" id="UP001151760"/>
    </source>
</evidence>
<evidence type="ECO:0000256" key="1">
    <source>
        <dbReference type="SAM" id="Phobius"/>
    </source>
</evidence>
<comment type="caution">
    <text evidence="2">The sequence shown here is derived from an EMBL/GenBank/DDBJ whole genome shotgun (WGS) entry which is preliminary data.</text>
</comment>